<dbReference type="PATRIC" id="fig|879567.3.peg.3038"/>
<feature type="domain" description="Cadherin" evidence="5">
    <location>
        <begin position="298"/>
        <end position="406"/>
    </location>
</feature>
<dbReference type="SUPFAM" id="SSF51120">
    <property type="entry name" value="beta-Roll"/>
    <property type="match status" value="1"/>
</dbReference>
<dbReference type="Gene3D" id="2.60.120.260">
    <property type="entry name" value="Galactose-binding domain-like"/>
    <property type="match status" value="3"/>
</dbReference>
<dbReference type="PANTHER" id="PTHR24028:SF328">
    <property type="entry name" value="CADHERIN-3"/>
    <property type="match status" value="1"/>
</dbReference>
<dbReference type="SUPFAM" id="SSF49313">
    <property type="entry name" value="Cadherin-like"/>
    <property type="match status" value="3"/>
</dbReference>
<keyword evidence="4" id="KW-0325">Glycoprotein</keyword>
<dbReference type="NCBIfam" id="TIGR01965">
    <property type="entry name" value="VCBS_repeat"/>
    <property type="match status" value="1"/>
</dbReference>
<dbReference type="InterPro" id="IPR010221">
    <property type="entry name" value="VCBS_dom"/>
</dbReference>
<dbReference type="Pfam" id="PF00353">
    <property type="entry name" value="HemolysinCabind"/>
    <property type="match status" value="2"/>
</dbReference>
<keyword evidence="2" id="KW-0812">Transmembrane</keyword>
<dbReference type="KEGG" id="dpi:BN4_12829"/>
<evidence type="ECO:0000259" key="5">
    <source>
        <dbReference type="PROSITE" id="PS50268"/>
    </source>
</evidence>
<dbReference type="InterPro" id="IPR002126">
    <property type="entry name" value="Cadherin-like_dom"/>
</dbReference>
<dbReference type="InterPro" id="IPR015919">
    <property type="entry name" value="Cadherin-like_sf"/>
</dbReference>
<dbReference type="eggNOG" id="COG2931">
    <property type="taxonomic scope" value="Bacteria"/>
</dbReference>
<reference evidence="7" key="2">
    <citation type="journal article" date="2013" name="Stand. Genomic Sci.">
        <title>Complete genome sequence of Desulfocapsa sulfexigens, a marine deltaproteobacterium specialized in disproportionating inorganic sulfur compounds.</title>
        <authorList>
            <person name="Finster K.W."/>
            <person name="Kjeldsen K.U."/>
            <person name="Kube M."/>
            <person name="Reinhardt R."/>
            <person name="Mussmann M."/>
            <person name="Amann R."/>
            <person name="Schreiber L."/>
        </authorList>
    </citation>
    <scope>NUCLEOTIDE SEQUENCE [LARGE SCALE GENOMIC DNA]</scope>
    <source>
        <strain evidence="7">DSM 10523 / SB164P1</strain>
    </source>
</reference>
<evidence type="ECO:0000256" key="4">
    <source>
        <dbReference type="ARBA" id="ARBA00023180"/>
    </source>
</evidence>
<dbReference type="PRINTS" id="PR00205">
    <property type="entry name" value="CADHERIN"/>
</dbReference>
<feature type="domain" description="Cadherin" evidence="5">
    <location>
        <begin position="582"/>
        <end position="674"/>
    </location>
</feature>
<evidence type="ECO:0000256" key="1">
    <source>
        <dbReference type="ARBA" id="ARBA00004167"/>
    </source>
</evidence>
<evidence type="ECO:0000256" key="3">
    <source>
        <dbReference type="ARBA" id="ARBA00022989"/>
    </source>
</evidence>
<dbReference type="InterPro" id="IPR001343">
    <property type="entry name" value="Hemolysn_Ca-bd"/>
</dbReference>
<keyword evidence="3" id="KW-1133">Transmembrane helix</keyword>
<dbReference type="InterPro" id="IPR013783">
    <property type="entry name" value="Ig-like_fold"/>
</dbReference>
<keyword evidence="7" id="KW-1185">Reference proteome</keyword>
<dbReference type="Pfam" id="PF17892">
    <property type="entry name" value="Cadherin_5"/>
    <property type="match status" value="1"/>
</dbReference>
<dbReference type="Gene3D" id="2.60.40.60">
    <property type="entry name" value="Cadherins"/>
    <property type="match status" value="3"/>
</dbReference>
<evidence type="ECO:0000313" key="7">
    <source>
        <dbReference type="Proteomes" id="UP000011724"/>
    </source>
</evidence>
<dbReference type="eggNOG" id="COG3595">
    <property type="taxonomic scope" value="Bacteria"/>
</dbReference>
<dbReference type="Gene3D" id="2.60.40.3440">
    <property type="match status" value="1"/>
</dbReference>
<organism evidence="6 7">
    <name type="scientific">Pseudodesulfovibrio piezophilus (strain DSM 21447 / JCM 15486 / C1TLV30)</name>
    <name type="common">Desulfovibrio piezophilus</name>
    <dbReference type="NCBI Taxonomy" id="1322246"/>
    <lineage>
        <taxon>Bacteria</taxon>
        <taxon>Pseudomonadati</taxon>
        <taxon>Thermodesulfobacteriota</taxon>
        <taxon>Desulfovibrionia</taxon>
        <taxon>Desulfovibrionales</taxon>
        <taxon>Desulfovibrionaceae</taxon>
    </lineage>
</organism>
<dbReference type="Pfam" id="PF00028">
    <property type="entry name" value="Cadherin"/>
    <property type="match status" value="1"/>
</dbReference>
<name>M1WU03_PSEP2</name>
<keyword evidence="3" id="KW-0472">Membrane</keyword>
<dbReference type="InterPro" id="IPR018511">
    <property type="entry name" value="Hemolysin-typ_Ca-bd_CS"/>
</dbReference>
<dbReference type="InterPro" id="IPR050174">
    <property type="entry name" value="Protocadherin/Cadherin-CA"/>
</dbReference>
<proteinExistence type="predicted"/>
<dbReference type="GO" id="GO:0007156">
    <property type="term" value="P:homophilic cell adhesion via plasma membrane adhesion molecules"/>
    <property type="evidence" value="ECO:0007669"/>
    <property type="project" value="InterPro"/>
</dbReference>
<dbReference type="Gene3D" id="2.60.40.10">
    <property type="entry name" value="Immunoglobulins"/>
    <property type="match status" value="1"/>
</dbReference>
<evidence type="ECO:0000313" key="6">
    <source>
        <dbReference type="EMBL" id="CCH50062.1"/>
    </source>
</evidence>
<dbReference type="HOGENOM" id="CLU_001834_0_0_7"/>
<dbReference type="PROSITE" id="PS00330">
    <property type="entry name" value="HEMOLYSIN_CALCIUM"/>
    <property type="match status" value="3"/>
</dbReference>
<dbReference type="Proteomes" id="UP000011724">
    <property type="component" value="Chromosome"/>
</dbReference>
<dbReference type="PRINTS" id="PR00313">
    <property type="entry name" value="CABNDNGRPT"/>
</dbReference>
<accession>M1WU03</accession>
<comment type="subcellular location">
    <subcellularLocation>
        <location evidence="1">Membrane</location>
        <topology evidence="1">Single-pass membrane protein</topology>
    </subcellularLocation>
</comment>
<gene>
    <name evidence="6" type="ordered locus">BN4_12829</name>
</gene>
<protein>
    <recommendedName>
        <fullName evidence="5">Cadherin domain-containing protein</fullName>
    </recommendedName>
</protein>
<dbReference type="InterPro" id="IPR041690">
    <property type="entry name" value="Cadherin_5"/>
</dbReference>
<feature type="domain" description="Cadherin" evidence="5">
    <location>
        <begin position="946"/>
        <end position="1054"/>
    </location>
</feature>
<sequence length="2308" mass="242756">MDTGDSAVGSVTELGANVDQDVSLTTSGTLSISDADSGQALFDTNVDDSDNLGHLTITEDGQWTYTIDNTLSEVQQLGTGDSFTETFTVTSADGTDSQTITVTVNGTNDAPQITDVVSYANDFEHGATGWSNNTVTETDGVFTDFLGRFGTGDSTVKTFDVVDGADSVTIDFDMYEIDSWTQTDNAWGHDDLIITVDGNDITIPLERSNMDYSDEDNAVVRTGTVETESGTITWTFTATEPGTTNKGFGSYEDQIHHVTLTIENPGDSVTLGLGSTLNEALNNESFGIDNIVVNASDDAGNPVFSVLENITDDTTVAQLISTDVEGHDVVYQIVSVIDADGNDVSGMFTIDGDKVVAVGDSGFDYETNASYTVTVVPTDTPAEGALSGDPVSFTVRIGDVNEAPDLDFSSLDTSTNYIVNGSFEDVAIDSGDWAQGHTPEGWTLVEGDRWEVMSGDRFGIDGASDGNNVIDFGVGTHEALVISQEVTGLSEGDYVLTLDMFDRSSNLGGDDGGAINVYWNGELVGTFNPGDTEWETGTINITVGADETSGTLVLESSDNDGYGNVVDNISLYAVSDDAGSGVTITENSAAGTYVATALGTDVDTPDEDLRFSIADGTPFVIDAVTGVITLAEGATLDYENQDSYSVDITVTDGDLSTTKTLTINVGDVNEAPTATDIDLGHMSEDGIGGDGSITFSADQLLAGASDVDGDSLSIDNLSLADGHGTLTDNHDGTWTFTPDANWNGDVEFNYSVTDGTLSTEQTASLTVDAVDDPTVIDFATGVSGHNLVINGSFEDVTIDSGDWAQGHTPEGWTLVEGDRWEAMSGDRFGIIGASDGDNVIDTGVGGNEALVISQEISGLSEGQYILELDLFDRGSNLGEADSGNIEVYWNGELVATYNPDDVNWETGTVVITVGEGETSGELVLASYNNDNYANVIDNISLHSVDSIESGPVEINEGVANGTYIATAFASDVDSTDLSFSITDPDSPFSIDSETGIITVSDSADLDGNNNYDIVVTVTDGDGHTVNDVLNVVVNEPPTSTDFTVSGDTMHAPIAIDFTEDVNIQDIDGTVTDVIITSLPDADSGTLYFNGEPVVEGNTYSLSEGSFSFQAEETDHSTILLGSKEGNDPGLTNWGADSDDVRTTTLSQEVDGHTVTVTSGTGELVQDGDGNYSIVNAGIGDALQQYDENDPSHIGSGIADNDGNGIESGETISVSLGGVVSTAQVGLDGLGSHFEAESGEQAKAVWIATLDGEVVGSGVVENAVDNDTLFEQLTITTDMIDGGLFDTITFTTDSSSGSNWELRYVEAEYGLDTSFTYVPVDNDGLAGNESSVSIEITPDVLTTNEPTSDSFATHVDHGQSVAIDFGGHVLDVEDGSVNTVVIKSLPTDGSLVDDHGNAIVVGQEYNVNDINYVASDSTDGPDATGVFLGTRHEGDQSIDNWGTEVDANTRVLHVSDTISVTVSSNDGALTQYNAENPNHMGVGIGDNDGNGINSGEVITVAFDGAQVSTAEVTFDGLGSDFAEGGSVGATATWVAYNGDTIVAQGEVYAPESGLESVVTIGQDILNGQLFDRIEFSTDSDSSSNWELRSVDAEFGSGDSFEYYPVDSDGLTGNASTVTLTYDAPDTITHEAPVLDLGDGSQVVYDGEHAGYTNMLGIYFVEDGTPSNPEIILTDSKDVSILNNVIATFEGDQDVHFFLVSDAGGEFSADQLGSEMHFVMDNGNWALAMGNDTVDVQFDIAQFNPNGEEASFRFETNADGSLSVEVDDQLGTWDDDDFDDISATVNLVDDGTSDYATTWVENHEGVSIAGDVAISDEDSSRMSSATIILTNAHDGDILNTDALPDGITAQVVDNGDTITVTLSGTMPISDYQEAIHSITYENHASSDPDVTDRVVEVTLFDESGTSSNVATTTISVVDVDVSSQIVLNPSFESSDRIYGSWTQTDGVDNWSNPSDGDIEIWNNHMGKNAADGNQFIELDSANDVDSLSQIIATKAGEMVNLSFAFAPRPGTAGETNDFDVSLGGVLVATVAWNAVDHVFEVTQPGSTEVTTFDYDGSDSGWNTISLDVQAPTDHAELLFTEHGDHNDTFGILLDDVQVHREFDSEILGTHHADTLLGTPGDDFIMAVDNTSDSGHHNHYGSHMTGDYIDGGAGHDAIYGGDGNDILIGGEGNDFIYGGGGNDTIDAGSGNDFINAGSGHNVVTTGDGNDTLFIDQSALNQSHSEIVVNDFVVGTDALEMGDGMSVKDITTVTENSIQYTQVLVGDDHDNNVIVKLLGVTQTDLDSHSTGVDAATHSDDLIQYMIDSGHNS</sequence>
<dbReference type="eggNOG" id="COG3210">
    <property type="taxonomic scope" value="Bacteria"/>
</dbReference>
<dbReference type="GO" id="GO:0005886">
    <property type="term" value="C:plasma membrane"/>
    <property type="evidence" value="ECO:0007669"/>
    <property type="project" value="TreeGrafter"/>
</dbReference>
<dbReference type="PROSITE" id="PS50268">
    <property type="entry name" value="CADHERIN_2"/>
    <property type="match status" value="3"/>
</dbReference>
<evidence type="ECO:0000256" key="2">
    <source>
        <dbReference type="ARBA" id="ARBA00022692"/>
    </source>
</evidence>
<dbReference type="EMBL" id="FO203427">
    <property type="protein sequence ID" value="CCH50062.1"/>
    <property type="molecule type" value="Genomic_DNA"/>
</dbReference>
<dbReference type="SMART" id="SM00112">
    <property type="entry name" value="CA"/>
    <property type="match status" value="3"/>
</dbReference>
<dbReference type="STRING" id="1322246.BN4_12829"/>
<dbReference type="GO" id="GO:0005509">
    <property type="term" value="F:calcium ion binding"/>
    <property type="evidence" value="ECO:0007669"/>
    <property type="project" value="InterPro"/>
</dbReference>
<dbReference type="InterPro" id="IPR011049">
    <property type="entry name" value="Serralysin-like_metalloprot_C"/>
</dbReference>
<reference evidence="6 7" key="1">
    <citation type="journal article" date="2013" name="PLoS ONE">
        <title>The first genomic and proteomic characterization of a deep-sea sulfate reducer: insights into the piezophilic lifestyle of Desulfovibrio piezophilus.</title>
        <authorList>
            <person name="Pradel N."/>
            <person name="Ji B."/>
            <person name="Gimenez G."/>
            <person name="Talla E."/>
            <person name="Lenoble P."/>
            <person name="Garel M."/>
            <person name="Tamburini C."/>
            <person name="Fourquet P."/>
            <person name="Lebrun R."/>
            <person name="Bertin P."/>
            <person name="Denis Y."/>
            <person name="Pophillat M."/>
            <person name="Barbe V."/>
            <person name="Ollivier B."/>
            <person name="Dolla A."/>
        </authorList>
    </citation>
    <scope>NUCLEOTIDE SEQUENCE [LARGE SCALE GENOMIC DNA]</scope>
    <source>
        <strain evidence="7">DSM 10523 / SB164P1</strain>
    </source>
</reference>
<dbReference type="PANTHER" id="PTHR24028">
    <property type="entry name" value="CADHERIN-87A"/>
    <property type="match status" value="1"/>
</dbReference>
<dbReference type="CDD" id="cd11304">
    <property type="entry name" value="Cadherin_repeat"/>
    <property type="match status" value="2"/>
</dbReference>